<sequence>MVPKPGLHSQLSYNPHNLTEAVKLMVKFVDMNSKIEATREQLLSSETFVYDLVDMNRQALQLIFDYYYRKLDTAWIEQNEPKLEMAIQKLTNILELMERILQSSQHWLLYNWINDARAIANDSKERDYNEWQARNQITSWGPNDNIVDYAAKQWSGMFEYYYTPRWLFYFDYLKTLMVKNQTYFDPKKFQKELFLQIELPFTKDTGQKLIRKANGKSLILNYHIFLI</sequence>
<gene>
    <name evidence="2" type="ORF">BLA29_005959</name>
</gene>
<evidence type="ECO:0000259" key="1">
    <source>
        <dbReference type="Pfam" id="PF12972"/>
    </source>
</evidence>
<organism evidence="2 3">
    <name type="scientific">Euroglyphus maynei</name>
    <name type="common">Mayne's house dust mite</name>
    <dbReference type="NCBI Taxonomy" id="6958"/>
    <lineage>
        <taxon>Eukaryota</taxon>
        <taxon>Metazoa</taxon>
        <taxon>Ecdysozoa</taxon>
        <taxon>Arthropoda</taxon>
        <taxon>Chelicerata</taxon>
        <taxon>Arachnida</taxon>
        <taxon>Acari</taxon>
        <taxon>Acariformes</taxon>
        <taxon>Sarcoptiformes</taxon>
        <taxon>Astigmata</taxon>
        <taxon>Psoroptidia</taxon>
        <taxon>Analgoidea</taxon>
        <taxon>Pyroglyphidae</taxon>
        <taxon>Pyroglyphinae</taxon>
        <taxon>Euroglyphus</taxon>
    </lineage>
</organism>
<reference evidence="2 3" key="1">
    <citation type="submission" date="2017-03" db="EMBL/GenBank/DDBJ databases">
        <title>Genome Survey of Euroglyphus maynei.</title>
        <authorList>
            <person name="Arlian L.G."/>
            <person name="Morgan M.S."/>
            <person name="Rider S.D."/>
        </authorList>
    </citation>
    <scope>NUCLEOTIDE SEQUENCE [LARGE SCALE GENOMIC DNA]</scope>
    <source>
        <strain evidence="2">Arlian Lab</strain>
        <tissue evidence="2">Whole body</tissue>
    </source>
</reference>
<accession>A0A1Y3BJ73</accession>
<evidence type="ECO:0000313" key="2">
    <source>
        <dbReference type="EMBL" id="OTF81000.1"/>
    </source>
</evidence>
<keyword evidence="3" id="KW-1185">Reference proteome</keyword>
<name>A0A1Y3BJ73_EURMA</name>
<evidence type="ECO:0000313" key="3">
    <source>
        <dbReference type="Proteomes" id="UP000194236"/>
    </source>
</evidence>
<dbReference type="PANTHER" id="PTHR12872">
    <property type="entry name" value="ALPHA-N-ACETYLGLUCOSAMINIDASE"/>
    <property type="match status" value="1"/>
</dbReference>
<dbReference type="PANTHER" id="PTHR12872:SF1">
    <property type="entry name" value="ALPHA-N-ACETYLGLUCOSAMINIDASE"/>
    <property type="match status" value="1"/>
</dbReference>
<dbReference type="InterPro" id="IPR024732">
    <property type="entry name" value="NAGLU_C"/>
</dbReference>
<dbReference type="EMBL" id="MUJZ01015679">
    <property type="protein sequence ID" value="OTF81000.1"/>
    <property type="molecule type" value="Genomic_DNA"/>
</dbReference>
<feature type="domain" description="Alpha-N-acetylglucosaminidase C-terminal" evidence="1">
    <location>
        <begin position="9"/>
        <end position="209"/>
    </location>
</feature>
<comment type="caution">
    <text evidence="2">The sequence shown here is derived from an EMBL/GenBank/DDBJ whole genome shotgun (WGS) entry which is preliminary data.</text>
</comment>
<proteinExistence type="predicted"/>
<dbReference type="Pfam" id="PF12972">
    <property type="entry name" value="NAGLU_C"/>
    <property type="match status" value="1"/>
</dbReference>
<dbReference type="InterPro" id="IPR007781">
    <property type="entry name" value="NAGLU"/>
</dbReference>
<dbReference type="Gene3D" id="1.20.120.670">
    <property type="entry name" value="N-acetyl-b-d-glucoasminidase"/>
    <property type="match status" value="1"/>
</dbReference>
<protein>
    <recommendedName>
        <fullName evidence="1">Alpha-N-acetylglucosaminidase C-terminal domain-containing protein</fullName>
    </recommendedName>
</protein>
<dbReference type="Proteomes" id="UP000194236">
    <property type="component" value="Unassembled WGS sequence"/>
</dbReference>
<dbReference type="OrthoDB" id="64736at2759"/>
<dbReference type="AlphaFoldDB" id="A0A1Y3BJ73"/>